<evidence type="ECO:0000256" key="4">
    <source>
        <dbReference type="ARBA" id="ARBA00022702"/>
    </source>
</evidence>
<comment type="subcellular location">
    <subcellularLocation>
        <location evidence="1">Secreted</location>
    </subcellularLocation>
</comment>
<comment type="caution">
    <text evidence="8">The sequence shown here is derived from an EMBL/GenBank/DDBJ whole genome shotgun (WGS) entry which is preliminary data.</text>
</comment>
<evidence type="ECO:0000256" key="3">
    <source>
        <dbReference type="ARBA" id="ARBA00022525"/>
    </source>
</evidence>
<dbReference type="PANTHER" id="PTHR33136">
    <property type="entry name" value="RAPID ALKALINIZATION FACTOR-LIKE"/>
    <property type="match status" value="1"/>
</dbReference>
<keyword evidence="4" id="KW-0372">Hormone</keyword>
<proteinExistence type="inferred from homology"/>
<name>A0A2G2X2U1_CAPBA</name>
<gene>
    <name evidence="8" type="ORF">CQW23_06270</name>
</gene>
<dbReference type="OrthoDB" id="1863600at2759"/>
<protein>
    <recommendedName>
        <fullName evidence="10">Protein RALF-like 19</fullName>
    </recommendedName>
</protein>
<dbReference type="GO" id="GO:0009506">
    <property type="term" value="C:plasmodesma"/>
    <property type="evidence" value="ECO:0007669"/>
    <property type="project" value="TreeGrafter"/>
</dbReference>
<dbReference type="EMBL" id="MLFT02000003">
    <property type="protein sequence ID" value="PHT51808.1"/>
    <property type="molecule type" value="Genomic_DNA"/>
</dbReference>
<evidence type="ECO:0000256" key="2">
    <source>
        <dbReference type="ARBA" id="ARBA00009178"/>
    </source>
</evidence>
<comment type="similarity">
    <text evidence="2">Belongs to the plant rapid alkalinization factor (RALF) family.</text>
</comment>
<evidence type="ECO:0000256" key="5">
    <source>
        <dbReference type="ARBA" id="ARBA00022729"/>
    </source>
</evidence>
<dbReference type="PANTHER" id="PTHR33136:SF82">
    <property type="entry name" value="RALF"/>
    <property type="match status" value="1"/>
</dbReference>
<keyword evidence="3" id="KW-0964">Secreted</keyword>
<evidence type="ECO:0000313" key="8">
    <source>
        <dbReference type="EMBL" id="PHT51808.1"/>
    </source>
</evidence>
<reference evidence="8 9" key="1">
    <citation type="journal article" date="2017" name="Genome Biol.">
        <title>New reference genome sequences of hot pepper reveal the massive evolution of plant disease-resistance genes by retroduplication.</title>
        <authorList>
            <person name="Kim S."/>
            <person name="Park J."/>
            <person name="Yeom S.I."/>
            <person name="Kim Y.M."/>
            <person name="Seo E."/>
            <person name="Kim K.T."/>
            <person name="Kim M.S."/>
            <person name="Lee J.M."/>
            <person name="Cheong K."/>
            <person name="Shin H.S."/>
            <person name="Kim S.B."/>
            <person name="Han K."/>
            <person name="Lee J."/>
            <person name="Park M."/>
            <person name="Lee H.A."/>
            <person name="Lee H.Y."/>
            <person name="Lee Y."/>
            <person name="Oh S."/>
            <person name="Lee J.H."/>
            <person name="Choi E."/>
            <person name="Choi E."/>
            <person name="Lee S.E."/>
            <person name="Jeon J."/>
            <person name="Kim H."/>
            <person name="Choi G."/>
            <person name="Song H."/>
            <person name="Lee J."/>
            <person name="Lee S.C."/>
            <person name="Kwon J.K."/>
            <person name="Lee H.Y."/>
            <person name="Koo N."/>
            <person name="Hong Y."/>
            <person name="Kim R.W."/>
            <person name="Kang W.H."/>
            <person name="Huh J.H."/>
            <person name="Kang B.C."/>
            <person name="Yang T.J."/>
            <person name="Lee Y.H."/>
            <person name="Bennetzen J.L."/>
            <person name="Choi D."/>
        </authorList>
    </citation>
    <scope>NUCLEOTIDE SEQUENCE [LARGE SCALE GENOMIC DNA]</scope>
    <source>
        <strain evidence="9">cv. PBC81</strain>
    </source>
</reference>
<dbReference type="InterPro" id="IPR008801">
    <property type="entry name" value="RALF"/>
</dbReference>
<keyword evidence="6" id="KW-1015">Disulfide bond</keyword>
<evidence type="ECO:0000256" key="7">
    <source>
        <dbReference type="SAM" id="SignalP"/>
    </source>
</evidence>
<keyword evidence="5 7" id="KW-0732">Signal</keyword>
<dbReference type="STRING" id="33114.A0A2G2X2U1"/>
<dbReference type="Proteomes" id="UP000224567">
    <property type="component" value="Unassembled WGS sequence"/>
</dbReference>
<evidence type="ECO:0000256" key="6">
    <source>
        <dbReference type="ARBA" id="ARBA00023157"/>
    </source>
</evidence>
<feature type="chain" id="PRO_5013921936" description="Protein RALF-like 19" evidence="7">
    <location>
        <begin position="25"/>
        <end position="121"/>
    </location>
</feature>
<organism evidence="8 9">
    <name type="scientific">Capsicum baccatum</name>
    <name type="common">Peruvian pepper</name>
    <dbReference type="NCBI Taxonomy" id="33114"/>
    <lineage>
        <taxon>Eukaryota</taxon>
        <taxon>Viridiplantae</taxon>
        <taxon>Streptophyta</taxon>
        <taxon>Embryophyta</taxon>
        <taxon>Tracheophyta</taxon>
        <taxon>Spermatophyta</taxon>
        <taxon>Magnoliopsida</taxon>
        <taxon>eudicotyledons</taxon>
        <taxon>Gunneridae</taxon>
        <taxon>Pentapetalae</taxon>
        <taxon>asterids</taxon>
        <taxon>lamiids</taxon>
        <taxon>Solanales</taxon>
        <taxon>Solanaceae</taxon>
        <taxon>Solanoideae</taxon>
        <taxon>Capsiceae</taxon>
        <taxon>Capsicum</taxon>
    </lineage>
</organism>
<dbReference type="GO" id="GO:0005576">
    <property type="term" value="C:extracellular region"/>
    <property type="evidence" value="ECO:0007669"/>
    <property type="project" value="UniProtKB-SubCell"/>
</dbReference>
<dbReference type="AlphaFoldDB" id="A0A2G2X2U1"/>
<dbReference type="GO" id="GO:0005179">
    <property type="term" value="F:hormone activity"/>
    <property type="evidence" value="ECO:0007669"/>
    <property type="project" value="UniProtKB-KW"/>
</dbReference>
<feature type="signal peptide" evidence="7">
    <location>
        <begin position="1"/>
        <end position="24"/>
    </location>
</feature>
<evidence type="ECO:0000256" key="1">
    <source>
        <dbReference type="ARBA" id="ARBA00004613"/>
    </source>
</evidence>
<accession>A0A2G2X2U1</accession>
<evidence type="ECO:0008006" key="10">
    <source>
        <dbReference type="Google" id="ProtNLM"/>
    </source>
</evidence>
<keyword evidence="9" id="KW-1185">Reference proteome</keyword>
<dbReference type="Pfam" id="PF05498">
    <property type="entry name" value="RALF"/>
    <property type="match status" value="1"/>
</dbReference>
<sequence length="121" mass="13780">MAIRSRLMVMLLLTTLTISMVVESSFSHLDSTTIVFAYRKNDNIGLVGDMLDGDEEMMMPSESARRSLNSNDHIAYRALDKNNIPCNNRGESYYNQCNRMSKANPYRRGCQRATNCQRSNS</sequence>
<dbReference type="GO" id="GO:0019722">
    <property type="term" value="P:calcium-mediated signaling"/>
    <property type="evidence" value="ECO:0007669"/>
    <property type="project" value="TreeGrafter"/>
</dbReference>
<reference evidence="9" key="2">
    <citation type="journal article" date="2017" name="J. Anim. Genet.">
        <title>Multiple reference genome sequences of hot pepper reveal the massive evolution of plant disease resistance genes by retroduplication.</title>
        <authorList>
            <person name="Kim S."/>
            <person name="Park J."/>
            <person name="Yeom S.-I."/>
            <person name="Kim Y.-M."/>
            <person name="Seo E."/>
            <person name="Kim K.-T."/>
            <person name="Kim M.-S."/>
            <person name="Lee J.M."/>
            <person name="Cheong K."/>
            <person name="Shin H.-S."/>
            <person name="Kim S.-B."/>
            <person name="Han K."/>
            <person name="Lee J."/>
            <person name="Park M."/>
            <person name="Lee H.-A."/>
            <person name="Lee H.-Y."/>
            <person name="Lee Y."/>
            <person name="Oh S."/>
            <person name="Lee J.H."/>
            <person name="Choi E."/>
            <person name="Choi E."/>
            <person name="Lee S.E."/>
            <person name="Jeon J."/>
            <person name="Kim H."/>
            <person name="Choi G."/>
            <person name="Song H."/>
            <person name="Lee J."/>
            <person name="Lee S.-C."/>
            <person name="Kwon J.-K."/>
            <person name="Lee H.-Y."/>
            <person name="Koo N."/>
            <person name="Hong Y."/>
            <person name="Kim R.W."/>
            <person name="Kang W.-H."/>
            <person name="Huh J.H."/>
            <person name="Kang B.-C."/>
            <person name="Yang T.-J."/>
            <person name="Lee Y.-H."/>
            <person name="Bennetzen J.L."/>
            <person name="Choi D."/>
        </authorList>
    </citation>
    <scope>NUCLEOTIDE SEQUENCE [LARGE SCALE GENOMIC DNA]</scope>
    <source>
        <strain evidence="9">cv. PBC81</strain>
    </source>
</reference>
<evidence type="ECO:0000313" key="9">
    <source>
        <dbReference type="Proteomes" id="UP000224567"/>
    </source>
</evidence>